<gene>
    <name evidence="1" type="ORF">N7509_006426</name>
</gene>
<reference evidence="1" key="1">
    <citation type="submission" date="2022-12" db="EMBL/GenBank/DDBJ databases">
        <authorList>
            <person name="Petersen C."/>
        </authorList>
    </citation>
    <scope>NUCLEOTIDE SEQUENCE</scope>
    <source>
        <strain evidence="1">IBT 29677</strain>
    </source>
</reference>
<comment type="caution">
    <text evidence="1">The sequence shown here is derived from an EMBL/GenBank/DDBJ whole genome shotgun (WGS) entry which is preliminary data.</text>
</comment>
<organism evidence="1 2">
    <name type="scientific">Penicillium cosmopolitanum</name>
    <dbReference type="NCBI Taxonomy" id="1131564"/>
    <lineage>
        <taxon>Eukaryota</taxon>
        <taxon>Fungi</taxon>
        <taxon>Dikarya</taxon>
        <taxon>Ascomycota</taxon>
        <taxon>Pezizomycotina</taxon>
        <taxon>Eurotiomycetes</taxon>
        <taxon>Eurotiomycetidae</taxon>
        <taxon>Eurotiales</taxon>
        <taxon>Aspergillaceae</taxon>
        <taxon>Penicillium</taxon>
    </lineage>
</organism>
<name>A0A9X0BB11_9EURO</name>
<keyword evidence="2" id="KW-1185">Reference proteome</keyword>
<dbReference type="Proteomes" id="UP001147747">
    <property type="component" value="Unassembled WGS sequence"/>
</dbReference>
<dbReference type="GeneID" id="81370043"/>
<dbReference type="OrthoDB" id="288590at2759"/>
<dbReference type="AlphaFoldDB" id="A0A9X0BB11"/>
<accession>A0A9X0BB11</accession>
<dbReference type="InterPro" id="IPR027443">
    <property type="entry name" value="IPNS-like_sf"/>
</dbReference>
<dbReference type="RefSeq" id="XP_056490365.1">
    <property type="nucleotide sequence ID" value="XM_056631063.1"/>
</dbReference>
<proteinExistence type="predicted"/>
<evidence type="ECO:0000313" key="2">
    <source>
        <dbReference type="Proteomes" id="UP001147747"/>
    </source>
</evidence>
<sequence length="88" mass="9872">MATNMASPIRLPMVDLSDPDTAAAGKALLNAAIEYGFLYIDSRTSKFTECDVERVFKMNKGWVGMQVETLDPENHEVGIRFQELCLPY</sequence>
<reference evidence="1" key="2">
    <citation type="journal article" date="2023" name="IMA Fungus">
        <title>Comparative genomic study of the Penicillium genus elucidates a diverse pangenome and 15 lateral gene transfer events.</title>
        <authorList>
            <person name="Petersen C."/>
            <person name="Sorensen T."/>
            <person name="Nielsen M.R."/>
            <person name="Sondergaard T.E."/>
            <person name="Sorensen J.L."/>
            <person name="Fitzpatrick D.A."/>
            <person name="Frisvad J.C."/>
            <person name="Nielsen K.L."/>
        </authorList>
    </citation>
    <scope>NUCLEOTIDE SEQUENCE</scope>
    <source>
        <strain evidence="1">IBT 29677</strain>
    </source>
</reference>
<evidence type="ECO:0000313" key="1">
    <source>
        <dbReference type="EMBL" id="KAJ5398313.1"/>
    </source>
</evidence>
<protein>
    <submittedName>
        <fullName evidence="1">Oxidoreductase 2OG-Fe(II) oxygenase family</fullName>
    </submittedName>
</protein>
<dbReference type="Gene3D" id="2.60.120.330">
    <property type="entry name" value="B-lactam Antibiotic, Isopenicillin N Synthase, Chain"/>
    <property type="match status" value="1"/>
</dbReference>
<dbReference type="EMBL" id="JAPZBU010000006">
    <property type="protein sequence ID" value="KAJ5398313.1"/>
    <property type="molecule type" value="Genomic_DNA"/>
</dbReference>